<organism evidence="1 2">
    <name type="scientific">Caerostris darwini</name>
    <dbReference type="NCBI Taxonomy" id="1538125"/>
    <lineage>
        <taxon>Eukaryota</taxon>
        <taxon>Metazoa</taxon>
        <taxon>Ecdysozoa</taxon>
        <taxon>Arthropoda</taxon>
        <taxon>Chelicerata</taxon>
        <taxon>Arachnida</taxon>
        <taxon>Araneae</taxon>
        <taxon>Araneomorphae</taxon>
        <taxon>Entelegynae</taxon>
        <taxon>Araneoidea</taxon>
        <taxon>Araneidae</taxon>
        <taxon>Caerostris</taxon>
    </lineage>
</organism>
<accession>A0AAV4UKK4</accession>
<evidence type="ECO:0000313" key="2">
    <source>
        <dbReference type="Proteomes" id="UP001054837"/>
    </source>
</evidence>
<gene>
    <name evidence="1" type="ORF">CDAR_294761</name>
</gene>
<dbReference type="EMBL" id="BPLQ01011490">
    <property type="protein sequence ID" value="GIY58313.1"/>
    <property type="molecule type" value="Genomic_DNA"/>
</dbReference>
<reference evidence="1 2" key="1">
    <citation type="submission" date="2021-06" db="EMBL/GenBank/DDBJ databases">
        <title>Caerostris darwini draft genome.</title>
        <authorList>
            <person name="Kono N."/>
            <person name="Arakawa K."/>
        </authorList>
    </citation>
    <scope>NUCLEOTIDE SEQUENCE [LARGE SCALE GENOMIC DNA]</scope>
</reference>
<evidence type="ECO:0000313" key="1">
    <source>
        <dbReference type="EMBL" id="GIY58313.1"/>
    </source>
</evidence>
<dbReference type="AlphaFoldDB" id="A0AAV4UKK4"/>
<comment type="caution">
    <text evidence="1">The sequence shown here is derived from an EMBL/GenBank/DDBJ whole genome shotgun (WGS) entry which is preliminary data.</text>
</comment>
<keyword evidence="2" id="KW-1185">Reference proteome</keyword>
<proteinExistence type="predicted"/>
<name>A0AAV4UKK4_9ARAC</name>
<protein>
    <submittedName>
        <fullName evidence="1">Uncharacterized protein</fullName>
    </submittedName>
</protein>
<dbReference type="Proteomes" id="UP001054837">
    <property type="component" value="Unassembled WGS sequence"/>
</dbReference>
<sequence>MKNVLFPLENNNVLIPISIFLSFQPFMSKKKKKRRPLPLCSRSICRRISFFADPFESKISVYCLSSAHFERGDATAFAEEGTARGHPHLPFTFFVCNMRKKKEQLTQIQAQGHK</sequence>